<accession>A0A8J2P3Z1</accession>
<dbReference type="EMBL" id="CAJVCH010190223">
    <property type="protein sequence ID" value="CAG7730174.1"/>
    <property type="molecule type" value="Genomic_DNA"/>
</dbReference>
<keyword evidence="4" id="KW-1185">Reference proteome</keyword>
<dbReference type="Pfam" id="PF00089">
    <property type="entry name" value="Trypsin"/>
    <property type="match status" value="1"/>
</dbReference>
<name>A0A8J2P3Z1_9HEXA</name>
<organism evidence="3 4">
    <name type="scientific">Allacma fusca</name>
    <dbReference type="NCBI Taxonomy" id="39272"/>
    <lineage>
        <taxon>Eukaryota</taxon>
        <taxon>Metazoa</taxon>
        <taxon>Ecdysozoa</taxon>
        <taxon>Arthropoda</taxon>
        <taxon>Hexapoda</taxon>
        <taxon>Collembola</taxon>
        <taxon>Symphypleona</taxon>
        <taxon>Sminthuridae</taxon>
        <taxon>Allacma</taxon>
    </lineage>
</organism>
<evidence type="ECO:0000256" key="1">
    <source>
        <dbReference type="ARBA" id="ARBA00023157"/>
    </source>
</evidence>
<dbReference type="PROSITE" id="PS50240">
    <property type="entry name" value="TRYPSIN_DOM"/>
    <property type="match status" value="1"/>
</dbReference>
<evidence type="ECO:0000259" key="2">
    <source>
        <dbReference type="PROSITE" id="PS50240"/>
    </source>
</evidence>
<dbReference type="OrthoDB" id="6261922at2759"/>
<dbReference type="GO" id="GO:0004252">
    <property type="term" value="F:serine-type endopeptidase activity"/>
    <property type="evidence" value="ECO:0007669"/>
    <property type="project" value="InterPro"/>
</dbReference>
<dbReference type="AlphaFoldDB" id="A0A8J2P3Z1"/>
<dbReference type="InterPro" id="IPR001254">
    <property type="entry name" value="Trypsin_dom"/>
</dbReference>
<dbReference type="PROSITE" id="PS00134">
    <property type="entry name" value="TRYPSIN_HIS"/>
    <property type="match status" value="1"/>
</dbReference>
<protein>
    <recommendedName>
        <fullName evidence="2">Peptidase S1 domain-containing protein</fullName>
    </recommendedName>
</protein>
<dbReference type="GO" id="GO:0006508">
    <property type="term" value="P:proteolysis"/>
    <property type="evidence" value="ECO:0007669"/>
    <property type="project" value="InterPro"/>
</dbReference>
<reference evidence="3" key="1">
    <citation type="submission" date="2021-06" db="EMBL/GenBank/DDBJ databases">
        <authorList>
            <person name="Hodson N. C."/>
            <person name="Mongue J. A."/>
            <person name="Jaron S. K."/>
        </authorList>
    </citation>
    <scope>NUCLEOTIDE SEQUENCE</scope>
</reference>
<feature type="non-terminal residue" evidence="3">
    <location>
        <position position="1"/>
    </location>
</feature>
<dbReference type="FunFam" id="2.40.10.10:FF:000068">
    <property type="entry name" value="transmembrane protease serine 2"/>
    <property type="match status" value="1"/>
</dbReference>
<evidence type="ECO:0000313" key="4">
    <source>
        <dbReference type="Proteomes" id="UP000708208"/>
    </source>
</evidence>
<feature type="non-terminal residue" evidence="3">
    <location>
        <position position="153"/>
    </location>
</feature>
<dbReference type="Proteomes" id="UP000708208">
    <property type="component" value="Unassembled WGS sequence"/>
</dbReference>
<gene>
    <name evidence="3" type="ORF">AFUS01_LOCUS18838</name>
</gene>
<comment type="caution">
    <text evidence="3">The sequence shown here is derived from an EMBL/GenBank/DDBJ whole genome shotgun (WGS) entry which is preliminary data.</text>
</comment>
<dbReference type="InterPro" id="IPR018114">
    <property type="entry name" value="TRYPSIN_HIS"/>
</dbReference>
<keyword evidence="1" id="KW-1015">Disulfide bond</keyword>
<dbReference type="PANTHER" id="PTHR24252">
    <property type="entry name" value="ACROSIN-RELATED"/>
    <property type="match status" value="1"/>
</dbReference>
<feature type="domain" description="Peptidase S1" evidence="2">
    <location>
        <begin position="1"/>
        <end position="153"/>
    </location>
</feature>
<proteinExistence type="predicted"/>
<sequence>SEILTSEYPYVLQVQSVQGNYKCEATLITSILALTAAHCIHGLSPDAIKVVSGQHNIKGKTTKPQFRNLTQIIIHENFNQVTLEDDIALLVLQNGFRIGSEMDVTVIPNEVVKSEGWVEYTFLHRDPGQFVVAETPVSLIPSQECAILSQANR</sequence>
<dbReference type="PANTHER" id="PTHR24252:SF7">
    <property type="entry name" value="HYALIN"/>
    <property type="match status" value="1"/>
</dbReference>
<evidence type="ECO:0000313" key="3">
    <source>
        <dbReference type="EMBL" id="CAG7730174.1"/>
    </source>
</evidence>